<dbReference type="PANTHER" id="PTHR47953:SF19">
    <property type="entry name" value="OS06G0641600 PROTEIN"/>
    <property type="match status" value="1"/>
</dbReference>
<evidence type="ECO:0000313" key="14">
    <source>
        <dbReference type="Proteomes" id="UP000239757"/>
    </source>
</evidence>
<evidence type="ECO:0000256" key="2">
    <source>
        <dbReference type="ARBA" id="ARBA00004167"/>
    </source>
</evidence>
<evidence type="ECO:0000256" key="12">
    <source>
        <dbReference type="SAM" id="SignalP"/>
    </source>
</evidence>
<keyword evidence="4" id="KW-0349">Heme</keyword>
<dbReference type="GO" id="GO:0020037">
    <property type="term" value="F:heme binding"/>
    <property type="evidence" value="ECO:0007669"/>
    <property type="project" value="InterPro"/>
</dbReference>
<evidence type="ECO:0000256" key="3">
    <source>
        <dbReference type="ARBA" id="ARBA00010617"/>
    </source>
</evidence>
<evidence type="ECO:0000313" key="13">
    <source>
        <dbReference type="EMBL" id="PPR99248.1"/>
    </source>
</evidence>
<accession>A0A2P5X7E2</accession>
<dbReference type="OrthoDB" id="1055148at2759"/>
<keyword evidence="8" id="KW-0560">Oxidoreductase</keyword>
<comment type="similarity">
    <text evidence="3">Belongs to the cytochrome P450 family.</text>
</comment>
<evidence type="ECO:0000256" key="9">
    <source>
        <dbReference type="ARBA" id="ARBA00023004"/>
    </source>
</evidence>
<feature type="signal peptide" evidence="12">
    <location>
        <begin position="1"/>
        <end position="20"/>
    </location>
</feature>
<dbReference type="InterPro" id="IPR036396">
    <property type="entry name" value="Cyt_P450_sf"/>
</dbReference>
<dbReference type="GO" id="GO:0016020">
    <property type="term" value="C:membrane"/>
    <property type="evidence" value="ECO:0007669"/>
    <property type="project" value="UniProtKB-SubCell"/>
</dbReference>
<keyword evidence="12" id="KW-0732">Signal</keyword>
<dbReference type="Gene3D" id="1.10.630.10">
    <property type="entry name" value="Cytochrome P450"/>
    <property type="match status" value="1"/>
</dbReference>
<dbReference type="GO" id="GO:0016705">
    <property type="term" value="F:oxidoreductase activity, acting on paired donors, with incorporation or reduction of molecular oxygen"/>
    <property type="evidence" value="ECO:0007669"/>
    <property type="project" value="InterPro"/>
</dbReference>
<evidence type="ECO:0000256" key="5">
    <source>
        <dbReference type="ARBA" id="ARBA00022692"/>
    </source>
</evidence>
<name>A0A2P5X7E2_GOSBA</name>
<dbReference type="GO" id="GO:0005506">
    <property type="term" value="F:iron ion binding"/>
    <property type="evidence" value="ECO:0007669"/>
    <property type="project" value="InterPro"/>
</dbReference>
<comment type="cofactor">
    <cofactor evidence="1">
        <name>heme</name>
        <dbReference type="ChEBI" id="CHEBI:30413"/>
    </cofactor>
</comment>
<reference evidence="13 14" key="1">
    <citation type="submission" date="2015-01" db="EMBL/GenBank/DDBJ databases">
        <title>Genome of allotetraploid Gossypium barbadense reveals genomic plasticity and fiber elongation in cotton evolution.</title>
        <authorList>
            <person name="Chen X."/>
            <person name="Liu X."/>
            <person name="Zhao B."/>
            <person name="Zheng H."/>
            <person name="Hu Y."/>
            <person name="Lu G."/>
            <person name="Yang C."/>
            <person name="Chen J."/>
            <person name="Shan C."/>
            <person name="Zhang L."/>
            <person name="Zhou Y."/>
            <person name="Wang L."/>
            <person name="Guo W."/>
            <person name="Bai Y."/>
            <person name="Ruan J."/>
            <person name="Shangguan X."/>
            <person name="Mao Y."/>
            <person name="Jiang J."/>
            <person name="Zhu Y."/>
            <person name="Lei J."/>
            <person name="Kang H."/>
            <person name="Chen S."/>
            <person name="He X."/>
            <person name="Wang R."/>
            <person name="Wang Y."/>
            <person name="Chen J."/>
            <person name="Wang L."/>
            <person name="Yu S."/>
            <person name="Wang B."/>
            <person name="Wei J."/>
            <person name="Song S."/>
            <person name="Lu X."/>
            <person name="Gao Z."/>
            <person name="Gu W."/>
            <person name="Deng X."/>
            <person name="Ma D."/>
            <person name="Wang S."/>
            <person name="Liang W."/>
            <person name="Fang L."/>
            <person name="Cai C."/>
            <person name="Zhu X."/>
            <person name="Zhou B."/>
            <person name="Zhang Y."/>
            <person name="Chen Z."/>
            <person name="Xu S."/>
            <person name="Zhu R."/>
            <person name="Wang S."/>
            <person name="Zhang T."/>
            <person name="Zhao G."/>
        </authorList>
    </citation>
    <scope>NUCLEOTIDE SEQUENCE [LARGE SCALE GENOMIC DNA]</scope>
    <source>
        <strain evidence="14">cv. Xinhai21</strain>
        <tissue evidence="13">Leaf</tissue>
    </source>
</reference>
<dbReference type="EMBL" id="KZ665521">
    <property type="protein sequence ID" value="PPR99248.1"/>
    <property type="molecule type" value="Genomic_DNA"/>
</dbReference>
<dbReference type="Proteomes" id="UP000239757">
    <property type="component" value="Unassembled WGS sequence"/>
</dbReference>
<evidence type="ECO:0008006" key="15">
    <source>
        <dbReference type="Google" id="ProtNLM"/>
    </source>
</evidence>
<organism evidence="13 14">
    <name type="scientific">Gossypium barbadense</name>
    <name type="common">Sea Island cotton</name>
    <name type="synonym">Hibiscus barbadensis</name>
    <dbReference type="NCBI Taxonomy" id="3634"/>
    <lineage>
        <taxon>Eukaryota</taxon>
        <taxon>Viridiplantae</taxon>
        <taxon>Streptophyta</taxon>
        <taxon>Embryophyta</taxon>
        <taxon>Tracheophyta</taxon>
        <taxon>Spermatophyta</taxon>
        <taxon>Magnoliopsida</taxon>
        <taxon>eudicotyledons</taxon>
        <taxon>Gunneridae</taxon>
        <taxon>Pentapetalae</taxon>
        <taxon>rosids</taxon>
        <taxon>malvids</taxon>
        <taxon>Malvales</taxon>
        <taxon>Malvaceae</taxon>
        <taxon>Malvoideae</taxon>
        <taxon>Gossypium</taxon>
    </lineage>
</organism>
<proteinExistence type="inferred from homology"/>
<sequence length="122" mass="14043">MHPGYLFMLIYYEILLRSLANCYSTKCADLRLYEALSVHTDLPSVNRDGNKCVELRICPGMSYGMAVVELSLAQLLYHFDWKLPNGMKNEDLDMTETFGATSRRKRDLRLIPIPYHPPSSIQ</sequence>
<evidence type="ECO:0000256" key="11">
    <source>
        <dbReference type="ARBA" id="ARBA00023136"/>
    </source>
</evidence>
<evidence type="ECO:0000256" key="10">
    <source>
        <dbReference type="ARBA" id="ARBA00023033"/>
    </source>
</evidence>
<keyword evidence="6" id="KW-0479">Metal-binding</keyword>
<gene>
    <name evidence="13" type="ORF">GOBAR_AA21417</name>
</gene>
<keyword evidence="9" id="KW-0408">Iron</keyword>
<evidence type="ECO:0000256" key="6">
    <source>
        <dbReference type="ARBA" id="ARBA00022723"/>
    </source>
</evidence>
<dbReference type="GO" id="GO:0004497">
    <property type="term" value="F:monooxygenase activity"/>
    <property type="evidence" value="ECO:0007669"/>
    <property type="project" value="UniProtKB-KW"/>
</dbReference>
<keyword evidence="10" id="KW-0503">Monooxygenase</keyword>
<comment type="subcellular location">
    <subcellularLocation>
        <location evidence="2">Membrane</location>
        <topology evidence="2">Single-pass membrane protein</topology>
    </subcellularLocation>
</comment>
<feature type="chain" id="PRO_5015192208" description="Cytochrome P450" evidence="12">
    <location>
        <begin position="21"/>
        <end position="122"/>
    </location>
</feature>
<evidence type="ECO:0000256" key="7">
    <source>
        <dbReference type="ARBA" id="ARBA00022989"/>
    </source>
</evidence>
<keyword evidence="5" id="KW-0812">Transmembrane</keyword>
<dbReference type="InterPro" id="IPR052306">
    <property type="entry name" value="CYP450_71D"/>
</dbReference>
<evidence type="ECO:0000256" key="4">
    <source>
        <dbReference type="ARBA" id="ARBA00022617"/>
    </source>
</evidence>
<evidence type="ECO:0000256" key="1">
    <source>
        <dbReference type="ARBA" id="ARBA00001971"/>
    </source>
</evidence>
<protein>
    <recommendedName>
        <fullName evidence="15">Cytochrome P450</fullName>
    </recommendedName>
</protein>
<keyword evidence="11" id="KW-0472">Membrane</keyword>
<dbReference type="PANTHER" id="PTHR47953">
    <property type="entry name" value="OS08G0105600 PROTEIN"/>
    <property type="match status" value="1"/>
</dbReference>
<dbReference type="SUPFAM" id="SSF48264">
    <property type="entry name" value="Cytochrome P450"/>
    <property type="match status" value="1"/>
</dbReference>
<dbReference type="AlphaFoldDB" id="A0A2P5X7E2"/>
<evidence type="ECO:0000256" key="8">
    <source>
        <dbReference type="ARBA" id="ARBA00023002"/>
    </source>
</evidence>
<keyword evidence="7" id="KW-1133">Transmembrane helix</keyword>